<sequence>MRGGNNPKLRGGGLHHIAVEASDFDGSLRFYTEGLGFREVLMFPEDGQTVAMLDTGDGTYVELFSGGSGERPKGSILHFALRTSDCDAATERARAAGGTITQEPADMVLEGDPPVPVRYAFCEGPDGEQIELLQADGL</sequence>
<gene>
    <name evidence="3" type="ORF">AVDCRST_MAG22-2645</name>
</gene>
<evidence type="ECO:0000313" key="3">
    <source>
        <dbReference type="EMBL" id="CAA9422069.1"/>
    </source>
</evidence>
<dbReference type="InterPro" id="IPR051785">
    <property type="entry name" value="MMCE/EMCE_epimerase"/>
</dbReference>
<evidence type="ECO:0000256" key="1">
    <source>
        <dbReference type="ARBA" id="ARBA00022723"/>
    </source>
</evidence>
<dbReference type="PANTHER" id="PTHR43048:SF6">
    <property type="entry name" value="BLR8189 PROTEIN"/>
    <property type="match status" value="1"/>
</dbReference>
<dbReference type="CDD" id="cd06587">
    <property type="entry name" value="VOC"/>
    <property type="match status" value="1"/>
</dbReference>
<dbReference type="SUPFAM" id="SSF54593">
    <property type="entry name" value="Glyoxalase/Bleomycin resistance protein/Dihydroxybiphenyl dioxygenase"/>
    <property type="match status" value="1"/>
</dbReference>
<dbReference type="InterPro" id="IPR037523">
    <property type="entry name" value="VOC_core"/>
</dbReference>
<dbReference type="AlphaFoldDB" id="A0A6J4PX82"/>
<protein>
    <recommendedName>
        <fullName evidence="2">VOC domain-containing protein</fullName>
    </recommendedName>
</protein>
<proteinExistence type="predicted"/>
<dbReference type="GO" id="GO:0046491">
    <property type="term" value="P:L-methylmalonyl-CoA metabolic process"/>
    <property type="evidence" value="ECO:0007669"/>
    <property type="project" value="TreeGrafter"/>
</dbReference>
<dbReference type="InterPro" id="IPR004360">
    <property type="entry name" value="Glyas_Fos-R_dOase_dom"/>
</dbReference>
<dbReference type="PANTHER" id="PTHR43048">
    <property type="entry name" value="METHYLMALONYL-COA EPIMERASE"/>
    <property type="match status" value="1"/>
</dbReference>
<dbReference type="Gene3D" id="3.10.180.10">
    <property type="entry name" value="2,3-Dihydroxybiphenyl 1,2-Dioxygenase, domain 1"/>
    <property type="match status" value="1"/>
</dbReference>
<keyword evidence="1" id="KW-0479">Metal-binding</keyword>
<feature type="domain" description="VOC" evidence="2">
    <location>
        <begin position="13"/>
        <end position="135"/>
    </location>
</feature>
<organism evidence="3">
    <name type="scientific">uncultured Rubrobacteraceae bacterium</name>
    <dbReference type="NCBI Taxonomy" id="349277"/>
    <lineage>
        <taxon>Bacteria</taxon>
        <taxon>Bacillati</taxon>
        <taxon>Actinomycetota</taxon>
        <taxon>Rubrobacteria</taxon>
        <taxon>Rubrobacterales</taxon>
        <taxon>Rubrobacteraceae</taxon>
        <taxon>environmental samples</taxon>
    </lineage>
</organism>
<evidence type="ECO:0000259" key="2">
    <source>
        <dbReference type="PROSITE" id="PS51819"/>
    </source>
</evidence>
<dbReference type="GO" id="GO:0046872">
    <property type="term" value="F:metal ion binding"/>
    <property type="evidence" value="ECO:0007669"/>
    <property type="project" value="UniProtKB-KW"/>
</dbReference>
<dbReference type="EMBL" id="CADCUV010000119">
    <property type="protein sequence ID" value="CAA9422069.1"/>
    <property type="molecule type" value="Genomic_DNA"/>
</dbReference>
<reference evidence="3" key="1">
    <citation type="submission" date="2020-02" db="EMBL/GenBank/DDBJ databases">
        <authorList>
            <person name="Meier V. D."/>
        </authorList>
    </citation>
    <scope>NUCLEOTIDE SEQUENCE</scope>
    <source>
        <strain evidence="3">AVDCRST_MAG22</strain>
    </source>
</reference>
<accession>A0A6J4PX82</accession>
<dbReference type="PROSITE" id="PS51819">
    <property type="entry name" value="VOC"/>
    <property type="match status" value="1"/>
</dbReference>
<name>A0A6J4PX82_9ACTN</name>
<dbReference type="Pfam" id="PF00903">
    <property type="entry name" value="Glyoxalase"/>
    <property type="match status" value="1"/>
</dbReference>
<dbReference type="InterPro" id="IPR029068">
    <property type="entry name" value="Glyas_Bleomycin-R_OHBP_Dase"/>
</dbReference>
<dbReference type="GO" id="GO:0004493">
    <property type="term" value="F:methylmalonyl-CoA epimerase activity"/>
    <property type="evidence" value="ECO:0007669"/>
    <property type="project" value="TreeGrafter"/>
</dbReference>